<dbReference type="EMBL" id="JACHMV010000001">
    <property type="protein sequence ID" value="MBB4776067.1"/>
    <property type="molecule type" value="Genomic_DNA"/>
</dbReference>
<dbReference type="PRINTS" id="PR00420">
    <property type="entry name" value="RNGMNOXGNASE"/>
</dbReference>
<gene>
    <name evidence="4" type="ORF">F4557_004485</name>
    <name evidence="3" type="ORF">GCM10009546_18160</name>
</gene>
<dbReference type="AlphaFoldDB" id="A0A7W7IFC3"/>
<dbReference type="InterPro" id="IPR036188">
    <property type="entry name" value="FAD/NAD-bd_sf"/>
</dbReference>
<reference evidence="3" key="3">
    <citation type="submission" date="2023-12" db="EMBL/GenBank/DDBJ databases">
        <authorList>
            <person name="Sun Q."/>
            <person name="Inoue M."/>
        </authorList>
    </citation>
    <scope>NUCLEOTIDE SEQUENCE</scope>
    <source>
        <strain evidence="3">JCM 10667</strain>
    </source>
</reference>
<dbReference type="GO" id="GO:0071949">
    <property type="term" value="F:FAD binding"/>
    <property type="evidence" value="ECO:0007669"/>
    <property type="project" value="InterPro"/>
</dbReference>
<proteinExistence type="inferred from homology"/>
<dbReference type="PANTHER" id="PTHR43747:SF1">
    <property type="entry name" value="SLR1998 PROTEIN"/>
    <property type="match status" value="1"/>
</dbReference>
<dbReference type="Proteomes" id="UP000549343">
    <property type="component" value="Unassembled WGS sequence"/>
</dbReference>
<evidence type="ECO:0000256" key="1">
    <source>
        <dbReference type="ARBA" id="ARBA00038396"/>
    </source>
</evidence>
<dbReference type="Gene3D" id="3.50.50.60">
    <property type="entry name" value="FAD/NAD(P)-binding domain"/>
    <property type="match status" value="1"/>
</dbReference>
<dbReference type="Proteomes" id="UP001501427">
    <property type="component" value="Unassembled WGS sequence"/>
</dbReference>
<feature type="domain" description="FAD-binding" evidence="2">
    <location>
        <begin position="9"/>
        <end position="334"/>
    </location>
</feature>
<protein>
    <submittedName>
        <fullName evidence="4">Flavin-dependent dehydrogenase</fullName>
    </submittedName>
    <submittedName>
        <fullName evidence="3">NAD(P)/FAD-dependent oxidoreductase</fullName>
    </submittedName>
</protein>
<evidence type="ECO:0000313" key="5">
    <source>
        <dbReference type="Proteomes" id="UP000549343"/>
    </source>
</evidence>
<evidence type="ECO:0000259" key="2">
    <source>
        <dbReference type="Pfam" id="PF01494"/>
    </source>
</evidence>
<dbReference type="Gene3D" id="3.30.9.100">
    <property type="match status" value="1"/>
</dbReference>
<accession>A0A7W7IFC3</accession>
<comment type="similarity">
    <text evidence="1">Belongs to the flavin-dependent halogenase family. Bacterial tryptophan halogenase subfamily.</text>
</comment>
<keyword evidence="6" id="KW-1185">Reference proteome</keyword>
<dbReference type="SUPFAM" id="SSF51905">
    <property type="entry name" value="FAD/NAD(P)-binding domain"/>
    <property type="match status" value="1"/>
</dbReference>
<organism evidence="4 5">
    <name type="scientific">Actinomadura livida</name>
    <dbReference type="NCBI Taxonomy" id="79909"/>
    <lineage>
        <taxon>Bacteria</taxon>
        <taxon>Bacillati</taxon>
        <taxon>Actinomycetota</taxon>
        <taxon>Actinomycetes</taxon>
        <taxon>Streptosporangiales</taxon>
        <taxon>Thermomonosporaceae</taxon>
        <taxon>Actinomadura</taxon>
    </lineage>
</organism>
<evidence type="ECO:0000313" key="6">
    <source>
        <dbReference type="Proteomes" id="UP001501427"/>
    </source>
</evidence>
<sequence length="455" mass="50834">MSEARSSDYDAIVIGGGPSGSSYAMTLARKGHSVLLLEREEMPRFHIGESLLTYTTDVLEQMGLLDRVAEGGFVVKRGIELTGTEGTFRRLDLGKVGEGRRGWTFHVERAHFDKILLDAAAETPGVTVLQKARVRKLLFAGERISGVRYTRDGEEHDATASFVIDASGRTGVIARGMGLRKTDDDLKMAAIFRHYEGLDERNNPATEGDIQLGLYEDGWFWAIPIRPGVISVGCLVPAEILRKSVPEEVFSRNLKRIPRISQRIEGTTVARDLTGENNFEYHCDTLAGPGYFIVGDAGCFTDPVFSGGVLLALTTGRRAAEESARVLAGEADEKEVALRYQNFFKTGYETYYRLIRAVYDNRYVSEGRELRVTPRHGGQRLAGAGWWGIQERLQATSGGPFDTSESIEHFWLVRALNGDFWSGDNRFFQRLREEKAWRLFDDFEPSYECPVHPGS</sequence>
<dbReference type="Pfam" id="PF01494">
    <property type="entry name" value="FAD_binding_3"/>
    <property type="match status" value="1"/>
</dbReference>
<dbReference type="InterPro" id="IPR050816">
    <property type="entry name" value="Flavin-dep_Halogenase_NPB"/>
</dbReference>
<dbReference type="InterPro" id="IPR002938">
    <property type="entry name" value="FAD-bd"/>
</dbReference>
<reference evidence="3 6" key="1">
    <citation type="journal article" date="2019" name="Int. J. Syst. Evol. Microbiol.">
        <title>The Global Catalogue of Microorganisms (GCM) 10K type strain sequencing project: providing services to taxonomists for standard genome sequencing and annotation.</title>
        <authorList>
            <consortium name="The Broad Institute Genomics Platform"/>
            <consortium name="The Broad Institute Genome Sequencing Center for Infectious Disease"/>
            <person name="Wu L."/>
            <person name="Ma J."/>
        </authorList>
    </citation>
    <scope>NUCLEOTIDE SEQUENCE [LARGE SCALE GENOMIC DNA]</scope>
    <source>
        <strain evidence="3 6">JCM 10667</strain>
    </source>
</reference>
<dbReference type="RefSeq" id="WP_184885757.1">
    <property type="nucleotide sequence ID" value="NZ_BAAAHD010000016.1"/>
</dbReference>
<comment type="caution">
    <text evidence="4">The sequence shown here is derived from an EMBL/GenBank/DDBJ whole genome shotgun (WGS) entry which is preliminary data.</text>
</comment>
<name>A0A7W7IFC3_9ACTN</name>
<evidence type="ECO:0000313" key="4">
    <source>
        <dbReference type="EMBL" id="MBB4776067.1"/>
    </source>
</evidence>
<reference evidence="4 5" key="2">
    <citation type="submission" date="2020-08" db="EMBL/GenBank/DDBJ databases">
        <title>Sequencing the genomes of 1000 actinobacteria strains.</title>
        <authorList>
            <person name="Klenk H.-P."/>
        </authorList>
    </citation>
    <scope>NUCLEOTIDE SEQUENCE [LARGE SCALE GENOMIC DNA]</scope>
    <source>
        <strain evidence="4 5">DSM 44772</strain>
    </source>
</reference>
<evidence type="ECO:0000313" key="3">
    <source>
        <dbReference type="EMBL" id="GAA0556411.1"/>
    </source>
</evidence>
<dbReference type="EMBL" id="BAAAHD010000016">
    <property type="protein sequence ID" value="GAA0556411.1"/>
    <property type="molecule type" value="Genomic_DNA"/>
</dbReference>
<dbReference type="PANTHER" id="PTHR43747">
    <property type="entry name" value="FAD-BINDING PROTEIN"/>
    <property type="match status" value="1"/>
</dbReference>